<dbReference type="EMBL" id="MFIX01000142">
    <property type="protein sequence ID" value="OGG03465.1"/>
    <property type="molecule type" value="Genomic_DNA"/>
</dbReference>
<comment type="caution">
    <text evidence="2">The sequence shown here is derived from an EMBL/GenBank/DDBJ whole genome shotgun (WGS) entry which is preliminary data.</text>
</comment>
<feature type="signal peptide" evidence="1">
    <location>
        <begin position="1"/>
        <end position="21"/>
    </location>
</feature>
<sequence>MKRLLFIFLTALGMLGACSPAAEQSPFRYRWVYVSMNPADSSQVEQLRQVARDAAEHGFNGVLLSAGLDRLDVRGPEYFKGLEEVKKICADSRLEIIPSVFSVGYGSGLAQNKNLAAGMPVREALFVAQVDQASLVSDPLVEIPNGGFEKLQGTRAAGFEYPDSSDKKIIADKSVFKEGRAALRFESLSDKRGESSRVSRNVAVQPFRPYRIGFWLKTEGLDIDGTKFRGGSFNGNIRLLVYGASDHRELLRFDPRVAATSDWTWVCAGFNSLGYDSVEVALAGAAKPEAKFWADGLKLEEAGLANILRRPGTPLTMRGEKSGTIYEEGRDFAEVSDPQLDCYFDHDGPAIHLLPGGRIKPGERLRVSYYHGMTVPANKHQITVCMSEPELYEIWRKQVSLIQEHLAPKAYFLPQDEIRNGGWCKACTDRNMTMGQILSDCITRQYNIIKEANPQAEVFIWSDMLDPNHNAGPRVGKYYYMVNGLFDGSWNYVPKDLVIAVWGRSLRDKSLEHFSGLGFRTLGAIYYDADDLEDVPGCLEALEKTPSACGVMYTTWEDKYSLLGQFGDLVAGKK</sequence>
<evidence type="ECO:0000313" key="2">
    <source>
        <dbReference type="EMBL" id="OGG03465.1"/>
    </source>
</evidence>
<proteinExistence type="predicted"/>
<dbReference type="Gene3D" id="2.60.120.260">
    <property type="entry name" value="Galactose-binding domain-like"/>
    <property type="match status" value="1"/>
</dbReference>
<keyword evidence="1" id="KW-0732">Signal</keyword>
<dbReference type="AlphaFoldDB" id="A0A1F5YTN5"/>
<reference evidence="2 3" key="1">
    <citation type="journal article" date="2016" name="Nat. Commun.">
        <title>Thousands of microbial genomes shed light on interconnected biogeochemical processes in an aquifer system.</title>
        <authorList>
            <person name="Anantharaman K."/>
            <person name="Brown C.T."/>
            <person name="Hug L.A."/>
            <person name="Sharon I."/>
            <person name="Castelle C.J."/>
            <person name="Probst A.J."/>
            <person name="Thomas B.C."/>
            <person name="Singh A."/>
            <person name="Wilkins M.J."/>
            <person name="Karaoz U."/>
            <person name="Brodie E.L."/>
            <person name="Williams K.H."/>
            <person name="Hubbard S.S."/>
            <person name="Banfield J.F."/>
        </authorList>
    </citation>
    <scope>NUCLEOTIDE SEQUENCE [LARGE SCALE GENOMIC DNA]</scope>
</reference>
<dbReference type="Proteomes" id="UP000179129">
    <property type="component" value="Unassembled WGS sequence"/>
</dbReference>
<name>A0A1F5YTN5_9BACT</name>
<gene>
    <name evidence="2" type="ORF">A3F83_13310</name>
</gene>
<organism evidence="2 3">
    <name type="scientific">Candidatus Glassbacteria bacterium RIFCSPLOWO2_12_FULL_58_11</name>
    <dbReference type="NCBI Taxonomy" id="1817867"/>
    <lineage>
        <taxon>Bacteria</taxon>
        <taxon>Candidatus Glassiibacteriota</taxon>
    </lineage>
</organism>
<dbReference type="Gene3D" id="3.20.20.80">
    <property type="entry name" value="Glycosidases"/>
    <property type="match status" value="1"/>
</dbReference>
<dbReference type="PROSITE" id="PS51257">
    <property type="entry name" value="PROKAR_LIPOPROTEIN"/>
    <property type="match status" value="1"/>
</dbReference>
<accession>A0A1F5YTN5</accession>
<evidence type="ECO:0000256" key="1">
    <source>
        <dbReference type="SAM" id="SignalP"/>
    </source>
</evidence>
<evidence type="ECO:0008006" key="4">
    <source>
        <dbReference type="Google" id="ProtNLM"/>
    </source>
</evidence>
<feature type="chain" id="PRO_5009522628" description="Beta-hexosaminidase bacterial type N-terminal domain-containing protein" evidence="1">
    <location>
        <begin position="22"/>
        <end position="574"/>
    </location>
</feature>
<protein>
    <recommendedName>
        <fullName evidence="4">Beta-hexosaminidase bacterial type N-terminal domain-containing protein</fullName>
    </recommendedName>
</protein>
<evidence type="ECO:0000313" key="3">
    <source>
        <dbReference type="Proteomes" id="UP000179129"/>
    </source>
</evidence>